<dbReference type="AlphaFoldDB" id="A0A9X3MYX3"/>
<dbReference type="RefSeq" id="WP_270044597.1">
    <property type="nucleotide sequence ID" value="NZ_JAPDOD010000045.1"/>
</dbReference>
<evidence type="ECO:0000256" key="1">
    <source>
        <dbReference type="SAM" id="MobiDB-lite"/>
    </source>
</evidence>
<feature type="compositionally biased region" description="Pro residues" evidence="1">
    <location>
        <begin position="93"/>
        <end position="105"/>
    </location>
</feature>
<dbReference type="Proteomes" id="UP001149140">
    <property type="component" value="Unassembled WGS sequence"/>
</dbReference>
<evidence type="ECO:0000313" key="3">
    <source>
        <dbReference type="Proteomes" id="UP001149140"/>
    </source>
</evidence>
<protein>
    <submittedName>
        <fullName evidence="2">Uncharacterized protein</fullName>
    </submittedName>
</protein>
<feature type="compositionally biased region" description="Basic and acidic residues" evidence="1">
    <location>
        <begin position="77"/>
        <end position="91"/>
    </location>
</feature>
<gene>
    <name evidence="2" type="ORF">OM076_34040</name>
</gene>
<comment type="caution">
    <text evidence="2">The sequence shown here is derived from an EMBL/GenBank/DDBJ whole genome shotgun (WGS) entry which is preliminary data.</text>
</comment>
<name>A0A9X3MYX3_9ACTN</name>
<dbReference type="EMBL" id="JAPDOD010000045">
    <property type="protein sequence ID" value="MDA0165340.1"/>
    <property type="molecule type" value="Genomic_DNA"/>
</dbReference>
<reference evidence="2" key="1">
    <citation type="submission" date="2022-10" db="EMBL/GenBank/DDBJ databases">
        <title>The WGS of Solirubrobacter ginsenosidimutans DSM 21036.</title>
        <authorList>
            <person name="Jiang Z."/>
        </authorList>
    </citation>
    <scope>NUCLEOTIDE SEQUENCE</scope>
    <source>
        <strain evidence="2">DSM 21036</strain>
    </source>
</reference>
<keyword evidence="3" id="KW-1185">Reference proteome</keyword>
<organism evidence="2 3">
    <name type="scientific">Solirubrobacter ginsenosidimutans</name>
    <dbReference type="NCBI Taxonomy" id="490573"/>
    <lineage>
        <taxon>Bacteria</taxon>
        <taxon>Bacillati</taxon>
        <taxon>Actinomycetota</taxon>
        <taxon>Thermoleophilia</taxon>
        <taxon>Solirubrobacterales</taxon>
        <taxon>Solirubrobacteraceae</taxon>
        <taxon>Solirubrobacter</taxon>
    </lineage>
</organism>
<feature type="region of interest" description="Disordered" evidence="1">
    <location>
        <begin position="77"/>
        <end position="110"/>
    </location>
</feature>
<accession>A0A9X3MYX3</accession>
<evidence type="ECO:0000313" key="2">
    <source>
        <dbReference type="EMBL" id="MDA0165340.1"/>
    </source>
</evidence>
<sequence>MHFQEHHFRNLGRARDHLTETIISLQSATERMTGDDWIDATVLLNDITEDIGPRLARLRTSASQRFDELTRLNDFEDMRTGRMPFPDERLPTTEPPARPAPPTDLPPRLEAPNAKRGAALVAKHGGVEAAMMAYAPDSHEFDDIQAYRYVSTGKRPKGWIPPIV</sequence>
<proteinExistence type="predicted"/>